<dbReference type="Gene3D" id="3.40.50.300">
    <property type="entry name" value="P-loop containing nucleotide triphosphate hydrolases"/>
    <property type="match status" value="2"/>
</dbReference>
<name>A0A3S0MIE4_9FLAO</name>
<keyword evidence="1" id="KW-0175">Coiled coil</keyword>
<dbReference type="Gene3D" id="3.90.1570.30">
    <property type="match status" value="1"/>
</dbReference>
<evidence type="ECO:0000256" key="1">
    <source>
        <dbReference type="SAM" id="Coils"/>
    </source>
</evidence>
<keyword evidence="3" id="KW-0547">Nucleotide-binding</keyword>
<dbReference type="GO" id="GO:0006304">
    <property type="term" value="P:DNA modification"/>
    <property type="evidence" value="ECO:0007669"/>
    <property type="project" value="InterPro"/>
</dbReference>
<comment type="caution">
    <text evidence="3">The sequence shown here is derived from an EMBL/GenBank/DDBJ whole genome shotgun (WGS) entry which is preliminary data.</text>
</comment>
<dbReference type="Pfam" id="PF08463">
    <property type="entry name" value="EcoEI_R_C"/>
    <property type="match status" value="1"/>
</dbReference>
<feature type="domain" description="Helicase ATP-binding" evidence="2">
    <location>
        <begin position="384"/>
        <end position="543"/>
    </location>
</feature>
<evidence type="ECO:0000313" key="4">
    <source>
        <dbReference type="Proteomes" id="UP000280825"/>
    </source>
</evidence>
<dbReference type="InterPro" id="IPR006935">
    <property type="entry name" value="Helicase/UvrB_N"/>
</dbReference>
<sequence>MQSNFTFLQQEFPEIYREIADAEKHTFTAPRYAALLCRSALEKTLFWLYKNDEDLELPYDTKLGALLHNESFKNILKPSMLVELDIVRLNGNNAAHGKTVKALDALHSLKNSFRFLSFLSKYYSENNPDIPEFDERIIPYGDTADKNAKQLQALAEKLEQERSEAQKTLKAQERLAEENDGLRRQLEEQLQLIADRKETRFQETTVEQAIPELTSEQETRKLLIDLLLREAGWDNLREGKEKEFEVAGMPLSTNPSGKGYVDYVLWGDNGLPLAVIEAKSTLHDAHKGKHQANLYADCLEKSMGQRPIIFYSNGFETHLWDDTFYPDRKVQGFYTKEELQLAIERRFSRKDLRTFRVNTAIVERPYQLLSIQRVAETLVTANQHQLKGKNRKALLVMATGSGKTRTAAAIVDMFTKCNWAKRILFLADRNALVSQAKNAFKEYLPHLSAIDLTKEKEDNGTRVVFSTYPTIMNKIDSLKNEDGRLYGIGHFDVIIIDEAHRSVYQKYQAIFSYFDSILIGLTATPKKDIDRNTYSLFEIEDDNPTFAYELNEAVDAKYLVPPKAITVPVKFPREGIKYAELSEKDKRHYEEIFGIPEDGEPTGIPEIDKSKINTFLFNNNTVDTVLDYLMNYGQKVEGGDKLGKTIIFAKNHRHAVFIEERFNKNYPDLGGNFLRVIDNYEDKAQDLLEKFCFEKGDEKDPQIAVSVDMMDTGVDAPRVLNLVFFKEVKSFAKYWQMIGRGTRLCKNIFGNGKDKEFFLIFDICANFEFFDEFPDGFTPKPTKSLSQLIFETKLDIVMAIYNNQDPTEEEENYCSLIKDDLQKTIQALDENRFEVRKHWKYVMEYKARNRWNNLTNSDVLDIKNNLSHLVSYKEDTDELAKRFDVLIGKLQLAIINQSKAQQGLISNIVTIAQLLFTKRNIPAVYAKITLLEQIKKDGFWPTITITQLEKIRTELRSLIQFLKDEDKETPVYTDFTDILPLDQVKEVNVMGTYTSLKSYKDRVEAFIRKNKSHLVIDKLYKNLPITSKELEVLESFLLKEALESKDRFIKEYGEQPLGKFVRNIVGLDIEVTNLLFADFISKGNLNANQITFIQKIITYLNQKGVIEKQLLTQSPFNKQHDQGVFGIFPEEDKFDTIIRVINQVNENAGYA</sequence>
<dbReference type="InterPro" id="IPR013670">
    <property type="entry name" value="EcoEI_R_C_dom"/>
</dbReference>
<dbReference type="GO" id="GO:0016787">
    <property type="term" value="F:hydrolase activity"/>
    <property type="evidence" value="ECO:0007669"/>
    <property type="project" value="InterPro"/>
</dbReference>
<gene>
    <name evidence="3" type="ORF">EKL98_08635</name>
</gene>
<protein>
    <submittedName>
        <fullName evidence="3">DEAD/DEAH box helicase</fullName>
    </submittedName>
</protein>
<dbReference type="CDD" id="cd18799">
    <property type="entry name" value="SF2_C_EcoAI-like"/>
    <property type="match status" value="1"/>
</dbReference>
<keyword evidence="4" id="KW-1185">Reference proteome</keyword>
<dbReference type="GO" id="GO:0005524">
    <property type="term" value="F:ATP binding"/>
    <property type="evidence" value="ECO:0007669"/>
    <property type="project" value="InterPro"/>
</dbReference>
<dbReference type="SMART" id="SM00487">
    <property type="entry name" value="DEXDc"/>
    <property type="match status" value="1"/>
</dbReference>
<dbReference type="GO" id="GO:0005829">
    <property type="term" value="C:cytosol"/>
    <property type="evidence" value="ECO:0007669"/>
    <property type="project" value="TreeGrafter"/>
</dbReference>
<dbReference type="CDD" id="cd18032">
    <property type="entry name" value="DEXHc_RE_I_III_res"/>
    <property type="match status" value="1"/>
</dbReference>
<dbReference type="RefSeq" id="WP_126562058.1">
    <property type="nucleotide sequence ID" value="NZ_RYDJ01000008.1"/>
</dbReference>
<dbReference type="EMBL" id="RYDJ01000008">
    <property type="protein sequence ID" value="RTZ04606.1"/>
    <property type="molecule type" value="Genomic_DNA"/>
</dbReference>
<dbReference type="InterPro" id="IPR050742">
    <property type="entry name" value="Helicase_Restrict-Modif_Enz"/>
</dbReference>
<dbReference type="InterPro" id="IPR027417">
    <property type="entry name" value="P-loop_NTPase"/>
</dbReference>
<dbReference type="Proteomes" id="UP000280825">
    <property type="component" value="Unassembled WGS sequence"/>
</dbReference>
<dbReference type="PANTHER" id="PTHR47396:SF1">
    <property type="entry name" value="ATP-DEPENDENT HELICASE IRC3-RELATED"/>
    <property type="match status" value="1"/>
</dbReference>
<dbReference type="PROSITE" id="PS51192">
    <property type="entry name" value="HELICASE_ATP_BIND_1"/>
    <property type="match status" value="1"/>
</dbReference>
<accession>A0A3S0MIE4</accession>
<dbReference type="Pfam" id="PF04851">
    <property type="entry name" value="ResIII"/>
    <property type="match status" value="1"/>
</dbReference>
<keyword evidence="3" id="KW-0378">Hydrolase</keyword>
<dbReference type="AlphaFoldDB" id="A0A3S0MIE4"/>
<proteinExistence type="predicted"/>
<dbReference type="SUPFAM" id="SSF52540">
    <property type="entry name" value="P-loop containing nucleoside triphosphate hydrolases"/>
    <property type="match status" value="2"/>
</dbReference>
<dbReference type="GO" id="GO:0003677">
    <property type="term" value="F:DNA binding"/>
    <property type="evidence" value="ECO:0007669"/>
    <property type="project" value="InterPro"/>
</dbReference>
<feature type="coiled-coil region" evidence="1">
    <location>
        <begin position="141"/>
        <end position="192"/>
    </location>
</feature>
<reference evidence="3 4" key="1">
    <citation type="submission" date="2018-12" db="EMBL/GenBank/DDBJ databases">
        <title>Flavobacterium sp. nov., isolated from glacier ice.</title>
        <authorList>
            <person name="Liu Q."/>
            <person name="Xin Y.-H."/>
        </authorList>
    </citation>
    <scope>NUCLEOTIDE SEQUENCE [LARGE SCALE GENOMIC DNA]</scope>
    <source>
        <strain evidence="3 4">RB1N8</strain>
    </source>
</reference>
<dbReference type="Pfam" id="PF13643">
    <property type="entry name" value="DUF4145"/>
    <property type="match status" value="1"/>
</dbReference>
<dbReference type="InterPro" id="IPR025285">
    <property type="entry name" value="DUF4145"/>
</dbReference>
<organism evidence="3 4">
    <name type="scientific">Flavobacterium bomense</name>
    <dbReference type="NCBI Taxonomy" id="2497483"/>
    <lineage>
        <taxon>Bacteria</taxon>
        <taxon>Pseudomonadati</taxon>
        <taxon>Bacteroidota</taxon>
        <taxon>Flavobacteriia</taxon>
        <taxon>Flavobacteriales</taxon>
        <taxon>Flavobacteriaceae</taxon>
        <taxon>Flavobacterium</taxon>
    </lineage>
</organism>
<dbReference type="PANTHER" id="PTHR47396">
    <property type="entry name" value="TYPE I RESTRICTION ENZYME ECOKI R PROTEIN"/>
    <property type="match status" value="1"/>
</dbReference>
<keyword evidence="3" id="KW-0067">ATP-binding</keyword>
<keyword evidence="3" id="KW-0347">Helicase</keyword>
<evidence type="ECO:0000259" key="2">
    <source>
        <dbReference type="PROSITE" id="PS51192"/>
    </source>
</evidence>
<dbReference type="InterPro" id="IPR014001">
    <property type="entry name" value="Helicase_ATP-bd"/>
</dbReference>
<evidence type="ECO:0000313" key="3">
    <source>
        <dbReference type="EMBL" id="RTZ04606.1"/>
    </source>
</evidence>
<dbReference type="GO" id="GO:0004386">
    <property type="term" value="F:helicase activity"/>
    <property type="evidence" value="ECO:0007669"/>
    <property type="project" value="UniProtKB-KW"/>
</dbReference>